<protein>
    <recommendedName>
        <fullName evidence="4">Transmembrane protein</fullName>
    </recommendedName>
</protein>
<evidence type="ECO:0000313" key="3">
    <source>
        <dbReference type="Proteomes" id="UP000625930"/>
    </source>
</evidence>
<dbReference type="EMBL" id="JADUNP010000033">
    <property type="protein sequence ID" value="MBH1653414.1"/>
    <property type="molecule type" value="Genomic_DNA"/>
</dbReference>
<name>A0AA89WM83_STEMA</name>
<organism evidence="2 3">
    <name type="scientific">Stenotrophomonas maltophilia</name>
    <name type="common">Pseudomonas maltophilia</name>
    <name type="synonym">Xanthomonas maltophilia</name>
    <dbReference type="NCBI Taxonomy" id="40324"/>
    <lineage>
        <taxon>Bacteria</taxon>
        <taxon>Pseudomonadati</taxon>
        <taxon>Pseudomonadota</taxon>
        <taxon>Gammaproteobacteria</taxon>
        <taxon>Lysobacterales</taxon>
        <taxon>Lysobacteraceae</taxon>
        <taxon>Stenotrophomonas</taxon>
        <taxon>Stenotrophomonas maltophilia group</taxon>
    </lineage>
</organism>
<gene>
    <name evidence="2" type="ORF">I5U67_14700</name>
</gene>
<dbReference type="Proteomes" id="UP000625930">
    <property type="component" value="Unassembled WGS sequence"/>
</dbReference>
<reference evidence="2" key="1">
    <citation type="submission" date="2020-11" db="EMBL/GenBank/DDBJ databases">
        <title>Enhanced detection system for hospital associated transmission using whole genome sequencing surveillance.</title>
        <authorList>
            <person name="Harrison L.H."/>
            <person name="Van Tyne D."/>
            <person name="Marsh J.W."/>
            <person name="Griffith M.P."/>
            <person name="Snyder D.J."/>
            <person name="Cooper V.S."/>
            <person name="Mustapha M."/>
        </authorList>
    </citation>
    <scope>NUCLEOTIDE SEQUENCE</scope>
    <source>
        <strain evidence="2">STEN00091</strain>
    </source>
</reference>
<dbReference type="AlphaFoldDB" id="A0AA89WM83"/>
<sequence length="220" mass="24304">MTGDVSAKGTRVLRITLWVFWGLWAVACVGLAGGAVANHLASRTQTLPLVLSPGASAEITVYRFIDDRLRLRLRYPPNAADPALDPDVLMRVDTPNEHADFRAGVRSGPAGTDVVRRLETVETAVFTAAYFGYGRGDALPSGRSWLRVTVLEVEPALAGRPATIEVQPPLDLLKLTDLDYLWLWPFFFWKLAALLLLVPGIALVIFTFALRRGRRRSPLR</sequence>
<feature type="transmembrane region" description="Helical" evidence="1">
    <location>
        <begin position="12"/>
        <end position="37"/>
    </location>
</feature>
<evidence type="ECO:0008006" key="4">
    <source>
        <dbReference type="Google" id="ProtNLM"/>
    </source>
</evidence>
<feature type="transmembrane region" description="Helical" evidence="1">
    <location>
        <begin position="187"/>
        <end position="210"/>
    </location>
</feature>
<accession>A0AA89WM83</accession>
<keyword evidence="1" id="KW-1133">Transmembrane helix</keyword>
<proteinExistence type="predicted"/>
<evidence type="ECO:0000256" key="1">
    <source>
        <dbReference type="SAM" id="Phobius"/>
    </source>
</evidence>
<keyword evidence="1" id="KW-0472">Membrane</keyword>
<keyword evidence="1" id="KW-0812">Transmembrane</keyword>
<evidence type="ECO:0000313" key="2">
    <source>
        <dbReference type="EMBL" id="MBH1653414.1"/>
    </source>
</evidence>
<comment type="caution">
    <text evidence="2">The sequence shown here is derived from an EMBL/GenBank/DDBJ whole genome shotgun (WGS) entry which is preliminary data.</text>
</comment>